<dbReference type="Proteomes" id="UP000177235">
    <property type="component" value="Unassembled WGS sequence"/>
</dbReference>
<comment type="caution">
    <text evidence="1">The sequence shown here is derived from an EMBL/GenBank/DDBJ whole genome shotgun (WGS) entry which is preliminary data.</text>
</comment>
<evidence type="ECO:0000313" key="2">
    <source>
        <dbReference type="Proteomes" id="UP000177235"/>
    </source>
</evidence>
<dbReference type="AlphaFoldDB" id="A0A1F5QA45"/>
<proteinExistence type="predicted"/>
<protein>
    <submittedName>
        <fullName evidence="1">Uncharacterized protein</fullName>
    </submittedName>
</protein>
<accession>A0A1F5QA45</accession>
<organism evidence="1 2">
    <name type="scientific">Candidatus Doudnabacteria bacterium RIFCSPLOWO2_02_FULL_48_13</name>
    <dbReference type="NCBI Taxonomy" id="1817845"/>
    <lineage>
        <taxon>Bacteria</taxon>
        <taxon>Candidatus Doudnaibacteriota</taxon>
    </lineage>
</organism>
<evidence type="ECO:0000313" key="1">
    <source>
        <dbReference type="EMBL" id="OGE98660.1"/>
    </source>
</evidence>
<sequence length="633" mass="69528">MQNYSFKFKIINFLLSLVFVFFAPVPALADIFDPNMLISDARFSDTATLGGAEGIQKFLEARGSVLANTSPEFVAKLREPGDVNLKSRLPDPRPNLGRARTAAELIFDAATSAGLNPQVVVVTLHKEQSLIEGRYSTDRALQRALDFALGFGCPDGAGCGELFLGFYHQLFGNYDAEGNRYVGMPASLMRSFYFEVGGIRVGRGPAVDANNNAFGNGNRIRVSKVGDTITLENTQGPPNNAPATQVVTLSNFATAALYRYTPHVYNGNYNFSRFFTAWFRYPNGTLLQATGDPKMYVIDNGLKRLISSLVIGQRGINPAIVPVSSVELSEYPSGDVMPPKDGTLLKNSQGQMFVIEESARKSISTFVAVQRKLQPAQAIAVPDDEVISYKDAGRALPAEGTLVKSSDNPAVYIITNNEKRLLSAFVFKQRSLRFADVLVAAPGELDTYPTGRLMTPTDGALVKPADSPAVYHLGNGKLEPLTLFVFNQRGFSFRNVLTAPRSEIDQWEIGKVMPPTTGTLVKARSNPAVYYIESGVKRILSYDTFVAYKFNFKNVLVGSDSEIDLIELGEPMPLPDRALVKIKSSPAVYYFVDGVLRPLTLIAFNNRQFRFQDVITISDEEFAKYPVGAWVEN</sequence>
<reference evidence="1 2" key="1">
    <citation type="journal article" date="2016" name="Nat. Commun.">
        <title>Thousands of microbial genomes shed light on interconnected biogeochemical processes in an aquifer system.</title>
        <authorList>
            <person name="Anantharaman K."/>
            <person name="Brown C.T."/>
            <person name="Hug L.A."/>
            <person name="Sharon I."/>
            <person name="Castelle C.J."/>
            <person name="Probst A.J."/>
            <person name="Thomas B.C."/>
            <person name="Singh A."/>
            <person name="Wilkins M.J."/>
            <person name="Karaoz U."/>
            <person name="Brodie E.L."/>
            <person name="Williams K.H."/>
            <person name="Hubbard S.S."/>
            <person name="Banfield J.F."/>
        </authorList>
    </citation>
    <scope>NUCLEOTIDE SEQUENCE [LARGE SCALE GENOMIC DNA]</scope>
</reference>
<name>A0A1F5QA45_9BACT</name>
<gene>
    <name evidence="1" type="ORF">A3J05_04320</name>
</gene>
<dbReference type="EMBL" id="MFFF01000027">
    <property type="protein sequence ID" value="OGE98660.1"/>
    <property type="molecule type" value="Genomic_DNA"/>
</dbReference>